<evidence type="ECO:0000313" key="1">
    <source>
        <dbReference type="EMBL" id="KAH7954087.1"/>
    </source>
</evidence>
<evidence type="ECO:0000313" key="2">
    <source>
        <dbReference type="Proteomes" id="UP000821865"/>
    </source>
</evidence>
<organism evidence="1 2">
    <name type="scientific">Dermacentor silvarum</name>
    <name type="common">Tick</name>
    <dbReference type="NCBI Taxonomy" id="543639"/>
    <lineage>
        <taxon>Eukaryota</taxon>
        <taxon>Metazoa</taxon>
        <taxon>Ecdysozoa</taxon>
        <taxon>Arthropoda</taxon>
        <taxon>Chelicerata</taxon>
        <taxon>Arachnida</taxon>
        <taxon>Acari</taxon>
        <taxon>Parasitiformes</taxon>
        <taxon>Ixodida</taxon>
        <taxon>Ixodoidea</taxon>
        <taxon>Ixodidae</taxon>
        <taxon>Rhipicephalinae</taxon>
        <taxon>Dermacentor</taxon>
    </lineage>
</organism>
<gene>
    <name evidence="1" type="ORF">HPB49_015437</name>
</gene>
<proteinExistence type="predicted"/>
<name>A0ACB8CXZ8_DERSI</name>
<comment type="caution">
    <text evidence="1">The sequence shown here is derived from an EMBL/GenBank/DDBJ whole genome shotgun (WGS) entry which is preliminary data.</text>
</comment>
<accession>A0ACB8CXZ8</accession>
<reference evidence="1" key="1">
    <citation type="submission" date="2020-05" db="EMBL/GenBank/DDBJ databases">
        <title>Large-scale comparative analyses of tick genomes elucidate their genetic diversity and vector capacities.</title>
        <authorList>
            <person name="Jia N."/>
            <person name="Wang J."/>
            <person name="Shi W."/>
            <person name="Du L."/>
            <person name="Sun Y."/>
            <person name="Zhan W."/>
            <person name="Jiang J."/>
            <person name="Wang Q."/>
            <person name="Zhang B."/>
            <person name="Ji P."/>
            <person name="Sakyi L.B."/>
            <person name="Cui X."/>
            <person name="Yuan T."/>
            <person name="Jiang B."/>
            <person name="Yang W."/>
            <person name="Lam T.T.-Y."/>
            <person name="Chang Q."/>
            <person name="Ding S."/>
            <person name="Wang X."/>
            <person name="Zhu J."/>
            <person name="Ruan X."/>
            <person name="Zhao L."/>
            <person name="Wei J."/>
            <person name="Que T."/>
            <person name="Du C."/>
            <person name="Cheng J."/>
            <person name="Dai P."/>
            <person name="Han X."/>
            <person name="Huang E."/>
            <person name="Gao Y."/>
            <person name="Liu J."/>
            <person name="Shao H."/>
            <person name="Ye R."/>
            <person name="Li L."/>
            <person name="Wei W."/>
            <person name="Wang X."/>
            <person name="Wang C."/>
            <person name="Yang T."/>
            <person name="Huo Q."/>
            <person name="Li W."/>
            <person name="Guo W."/>
            <person name="Chen H."/>
            <person name="Zhou L."/>
            <person name="Ni X."/>
            <person name="Tian J."/>
            <person name="Zhou Y."/>
            <person name="Sheng Y."/>
            <person name="Liu T."/>
            <person name="Pan Y."/>
            <person name="Xia L."/>
            <person name="Li J."/>
            <person name="Zhao F."/>
            <person name="Cao W."/>
        </authorList>
    </citation>
    <scope>NUCLEOTIDE SEQUENCE</scope>
    <source>
        <strain evidence="1">Dsil-2018</strain>
    </source>
</reference>
<dbReference type="Proteomes" id="UP000821865">
    <property type="component" value="Chromosome 4"/>
</dbReference>
<dbReference type="EMBL" id="CM023473">
    <property type="protein sequence ID" value="KAH7954087.1"/>
    <property type="molecule type" value="Genomic_DNA"/>
</dbReference>
<keyword evidence="2" id="KW-1185">Reference proteome</keyword>
<sequence>MGRHSKKRRQLAVTTPKPSSVRAEVLPPTATSAAGTASGGQQPRKRKKRKPKRRRRRNEEPILGEITHLNPIRQYGIINEEHYFRLSLAPGEHLTVSTKVLFRLHATSRQVRELSVLPEPPPSSIVAKVTKLGDHCLHLLDVARPVQLSAGYEPDFEVCSGDWVRLHLDKVTGSATAVEALRSKHIIGQVTRLTSTGGIIEQQIAFSTDQWPTDAARLKAGLQVAVHAIESDQGSLAWRAVSLEVYDEKAVPSSPSCHNGIIASKLCHIPDGLDVPKEVDFGEISPGESHSLQLCITNATDRPHLLVSCKFNSAAKQVALAKAFQPYLIASGDKYNLDLVCKASELGTSNEKIELEFEEGFFIQCVATVRVVDPLEAKLAPSSKASSVKKLQTISRAFQEQLWTVPGERCPMRQAKLPEGLPHFPVNPAFWKMTTRELERFVSGLLRQPLCPENYVEKLQLLLHLEEVQLSRDLEERVLCPAPLRIDGCLARLNLSSWLEEAQFPPRVGDRVLLQPADAPSVQLNFEGFVHQVMSDEAILRVSPAFHEEMVKNPGQTWELRFQLNRTPLRRCHLAVRISRPLIRSLTRKWPLKLVNEQLNELQQEAVNRIMVASKCSLPYVVWGPPGTGKTVTLVEAILQAEKLWTSGKLVSSDIVRLLGFQRDVDAVPPRIKHICVNTGNLKKAARHRIVVATVATAGALYGLGLPPDHFTHGFLDEAGQATEPETLVVMGLVCLAGGSLILGGDPMQLGPVVRSRLAVKGGLGESLLHRLLLGSSGMSQPKQLNCLPLTRLRNSYRCTQSLLEPYSKLFYDSQLLSCVGKQDRGALPDFPVFFHGVRGCAQKEGSCPSWFNPSEVVQVTRYLQRAFGPWGLLPEQVGVVTPYRKQAQKLRCLMDSLDLPHCKLGSAEEFQGQERSLIIVSTVRGSEAMSANSSIQNLDFIFCARRFNVAISRASAMLVVVGNPDVLTLLRARIRYVMRACDLRGRGSPVGRAVGRGLMGLRVDEVVRRSCQVACETKRVRWCCCML</sequence>
<protein>
    <submittedName>
        <fullName evidence="1">Uncharacterized protein</fullName>
    </submittedName>
</protein>